<sequence>MLQPLSIPLGAPVAGAAYVPAGPGTVRWGDLPVGTDTPVLEVDPGASVLVDTVSHEGILEDQGRDPVTFFAGHGFGAAEVLTDAVRVARDVEHDPARVGPHVVTGPVAVRGARPGDVVSVTVEALDLRTDYGIVSNRHGRGALPGEFPLDGVGPVSILARVDGDPVELRGSLPARPGSDARVRFPLNPFLGLVGVATPGPGRQHSVPPGAHGGNIDVSVLGIGSTLHLPVQVEGALVYTGDPHFAQGDGEVALTAFEAPLRARLRLDLVPAAAVRLRDRIWAETPELLVPIGLDPDLDEAMRQAVRTALDLLQDAGMERAHAYAYLSAAGNFAVSQVVDRTCGVHGLIRKADLHELRGVGS</sequence>
<protein>
    <submittedName>
        <fullName evidence="1">Acetamidase/formamidase family protein</fullName>
    </submittedName>
</protein>
<dbReference type="RefSeq" id="WP_380135691.1">
    <property type="nucleotide sequence ID" value="NZ_JBHLUI010000003.1"/>
</dbReference>
<dbReference type="Pfam" id="PF03069">
    <property type="entry name" value="FmdA_AmdA"/>
    <property type="match status" value="1"/>
</dbReference>
<accession>A0ABV5LRX5</accession>
<keyword evidence="2" id="KW-1185">Reference proteome</keyword>
<proteinExistence type="predicted"/>
<evidence type="ECO:0000313" key="2">
    <source>
        <dbReference type="Proteomes" id="UP001589748"/>
    </source>
</evidence>
<gene>
    <name evidence="1" type="ORF">ACFFVI_07600</name>
</gene>
<dbReference type="PANTHER" id="PTHR31891:SF1">
    <property type="entry name" value="FORMAMIDASE C869.04-RELATED"/>
    <property type="match status" value="1"/>
</dbReference>
<dbReference type="Proteomes" id="UP001589748">
    <property type="component" value="Unassembled WGS sequence"/>
</dbReference>
<name>A0ABV5LRX5_9ACTN</name>
<dbReference type="SUPFAM" id="SSF141130">
    <property type="entry name" value="Acetamidase/Formamidase-like"/>
    <property type="match status" value="1"/>
</dbReference>
<dbReference type="PANTHER" id="PTHR31891">
    <property type="entry name" value="FORMAMIDASE C869.04-RELATED"/>
    <property type="match status" value="1"/>
</dbReference>
<reference evidence="1 2" key="1">
    <citation type="submission" date="2024-09" db="EMBL/GenBank/DDBJ databases">
        <authorList>
            <person name="Sun Q."/>
            <person name="Mori K."/>
        </authorList>
    </citation>
    <scope>NUCLEOTIDE SEQUENCE [LARGE SCALE GENOMIC DNA]</scope>
    <source>
        <strain evidence="1 2">TISTR 1856</strain>
    </source>
</reference>
<dbReference type="EMBL" id="JBHMDM010000004">
    <property type="protein sequence ID" value="MFB9376829.1"/>
    <property type="molecule type" value="Genomic_DNA"/>
</dbReference>
<dbReference type="Gene3D" id="3.10.28.20">
    <property type="entry name" value="Acetamidase/Formamidase-like domains"/>
    <property type="match status" value="1"/>
</dbReference>
<dbReference type="Gene3D" id="2.60.120.580">
    <property type="entry name" value="Acetamidase/Formamidase-like domains"/>
    <property type="match status" value="2"/>
</dbReference>
<dbReference type="InterPro" id="IPR004304">
    <property type="entry name" value="FmdA_AmdA"/>
</dbReference>
<organism evidence="1 2">
    <name type="scientific">Kineococcus gynurae</name>
    <dbReference type="NCBI Taxonomy" id="452979"/>
    <lineage>
        <taxon>Bacteria</taxon>
        <taxon>Bacillati</taxon>
        <taxon>Actinomycetota</taxon>
        <taxon>Actinomycetes</taxon>
        <taxon>Kineosporiales</taxon>
        <taxon>Kineosporiaceae</taxon>
        <taxon>Kineococcus</taxon>
    </lineage>
</organism>
<evidence type="ECO:0000313" key="1">
    <source>
        <dbReference type="EMBL" id="MFB9376829.1"/>
    </source>
</evidence>
<comment type="caution">
    <text evidence="1">The sequence shown here is derived from an EMBL/GenBank/DDBJ whole genome shotgun (WGS) entry which is preliminary data.</text>
</comment>